<reference evidence="2" key="2">
    <citation type="journal article" date="2022" name="Microbiol. Resour. Announc.">
        <title>Metagenome Sequencing to Explore Phylogenomics of Terrestrial Cyanobacteria.</title>
        <authorList>
            <person name="Ward R.D."/>
            <person name="Stajich J.E."/>
            <person name="Johansen J.R."/>
            <person name="Huntemann M."/>
            <person name="Clum A."/>
            <person name="Foster B."/>
            <person name="Foster B."/>
            <person name="Roux S."/>
            <person name="Palaniappan K."/>
            <person name="Varghese N."/>
            <person name="Mukherjee S."/>
            <person name="Reddy T.B.K."/>
            <person name="Daum C."/>
            <person name="Copeland A."/>
            <person name="Chen I.A."/>
            <person name="Ivanova N.N."/>
            <person name="Kyrpides N.C."/>
            <person name="Shapiro N."/>
            <person name="Eloe-Fadrosh E.A."/>
            <person name="Pietrasiak N."/>
        </authorList>
    </citation>
    <scope>NUCLEOTIDE SEQUENCE</scope>
    <source>
        <strain evidence="2">JT2-VF2</strain>
    </source>
</reference>
<reference evidence="2" key="1">
    <citation type="submission" date="2021-05" db="EMBL/GenBank/DDBJ databases">
        <authorList>
            <person name="Pietrasiak N."/>
            <person name="Ward R."/>
            <person name="Stajich J.E."/>
            <person name="Kurbessoian T."/>
        </authorList>
    </citation>
    <scope>NUCLEOTIDE SEQUENCE</scope>
    <source>
        <strain evidence="2">JT2-VF2</strain>
    </source>
</reference>
<accession>A0A951PWI8</accession>
<evidence type="ECO:0000313" key="2">
    <source>
        <dbReference type="EMBL" id="MBW4561614.1"/>
    </source>
</evidence>
<feature type="transmembrane region" description="Helical" evidence="1">
    <location>
        <begin position="75"/>
        <end position="105"/>
    </location>
</feature>
<feature type="transmembrane region" description="Helical" evidence="1">
    <location>
        <begin position="6"/>
        <end position="27"/>
    </location>
</feature>
<feature type="transmembrane region" description="Helical" evidence="1">
    <location>
        <begin position="117"/>
        <end position="141"/>
    </location>
</feature>
<comment type="caution">
    <text evidence="2">The sequence shown here is derived from an EMBL/GenBank/DDBJ whole genome shotgun (WGS) entry which is preliminary data.</text>
</comment>
<feature type="transmembrane region" description="Helical" evidence="1">
    <location>
        <begin position="34"/>
        <end position="55"/>
    </location>
</feature>
<name>A0A951PWI8_9NOST</name>
<evidence type="ECO:0000313" key="3">
    <source>
        <dbReference type="Proteomes" id="UP000715781"/>
    </source>
</evidence>
<gene>
    <name evidence="2" type="ORF">KME32_10755</name>
</gene>
<evidence type="ECO:0000256" key="1">
    <source>
        <dbReference type="SAM" id="Phobius"/>
    </source>
</evidence>
<keyword evidence="1" id="KW-0472">Membrane</keyword>
<dbReference type="Proteomes" id="UP000715781">
    <property type="component" value="Unassembled WGS sequence"/>
</dbReference>
<protein>
    <submittedName>
        <fullName evidence="2">Uncharacterized protein</fullName>
    </submittedName>
</protein>
<organism evidence="2 3">
    <name type="scientific">Mojavia pulchra JT2-VF2</name>
    <dbReference type="NCBI Taxonomy" id="287848"/>
    <lineage>
        <taxon>Bacteria</taxon>
        <taxon>Bacillati</taxon>
        <taxon>Cyanobacteriota</taxon>
        <taxon>Cyanophyceae</taxon>
        <taxon>Nostocales</taxon>
        <taxon>Nostocaceae</taxon>
    </lineage>
</organism>
<keyword evidence="1" id="KW-0812">Transmembrane</keyword>
<dbReference type="AlphaFoldDB" id="A0A951PWI8"/>
<keyword evidence="1" id="KW-1133">Transmembrane helix</keyword>
<sequence length="148" mass="16785">MPILKQVPWVSLILLLLSYSTLGWVISETNPRDFVWLILVLAVLVFIGSLTTPWYKLANFSNVVFKSSLRTFLSSVLLAFLFFVVVAWFRLFLDTLLIISAAILAKIDFQTAGFKQWQAFLILSILSLTGLAFGAAMHIMMTNYLFIQ</sequence>
<proteinExistence type="predicted"/>
<dbReference type="EMBL" id="JAHHHN010000005">
    <property type="protein sequence ID" value="MBW4561614.1"/>
    <property type="molecule type" value="Genomic_DNA"/>
</dbReference>